<accession>A0A918FJ31</accession>
<proteinExistence type="predicted"/>
<dbReference type="AlphaFoldDB" id="A0A918FJ31"/>
<dbReference type="Proteomes" id="UP000603865">
    <property type="component" value="Unassembled WGS sequence"/>
</dbReference>
<organism evidence="1 2">
    <name type="scientific">Deinococcus ruber</name>
    <dbReference type="NCBI Taxonomy" id="1848197"/>
    <lineage>
        <taxon>Bacteria</taxon>
        <taxon>Thermotogati</taxon>
        <taxon>Deinococcota</taxon>
        <taxon>Deinococci</taxon>
        <taxon>Deinococcales</taxon>
        <taxon>Deinococcaceae</taxon>
        <taxon>Deinococcus</taxon>
    </lineage>
</organism>
<reference evidence="1" key="1">
    <citation type="journal article" date="2014" name="Int. J. Syst. Evol. Microbiol.">
        <title>Complete genome sequence of Corynebacterium casei LMG S-19264T (=DSM 44701T), isolated from a smear-ripened cheese.</title>
        <authorList>
            <consortium name="US DOE Joint Genome Institute (JGI-PGF)"/>
            <person name="Walter F."/>
            <person name="Albersmeier A."/>
            <person name="Kalinowski J."/>
            <person name="Ruckert C."/>
        </authorList>
    </citation>
    <scope>NUCLEOTIDE SEQUENCE</scope>
    <source>
        <strain evidence="1">JCM 31311</strain>
    </source>
</reference>
<evidence type="ECO:0000313" key="2">
    <source>
        <dbReference type="Proteomes" id="UP000603865"/>
    </source>
</evidence>
<dbReference type="EMBL" id="BMQL01000124">
    <property type="protein sequence ID" value="GGR41537.1"/>
    <property type="molecule type" value="Genomic_DNA"/>
</dbReference>
<protein>
    <submittedName>
        <fullName evidence="1">Uncharacterized protein</fullName>
    </submittedName>
</protein>
<comment type="caution">
    <text evidence="1">The sequence shown here is derived from an EMBL/GenBank/DDBJ whole genome shotgun (WGS) entry which is preliminary data.</text>
</comment>
<gene>
    <name evidence="1" type="ORF">GCM10008957_56750</name>
</gene>
<reference evidence="1" key="2">
    <citation type="submission" date="2020-09" db="EMBL/GenBank/DDBJ databases">
        <authorList>
            <person name="Sun Q."/>
            <person name="Ohkuma M."/>
        </authorList>
    </citation>
    <scope>NUCLEOTIDE SEQUENCE</scope>
    <source>
        <strain evidence="1">JCM 31311</strain>
    </source>
</reference>
<dbReference type="RefSeq" id="WP_189093897.1">
    <property type="nucleotide sequence ID" value="NZ_BMQL01000124.1"/>
</dbReference>
<evidence type="ECO:0000313" key="1">
    <source>
        <dbReference type="EMBL" id="GGR41537.1"/>
    </source>
</evidence>
<sequence length="50" mass="5414">MALKATTETLAQALLSGWHIALLLRAAMLLCPFRGGTVGDGWRIGLELYN</sequence>
<name>A0A918FJ31_9DEIO</name>
<keyword evidence="2" id="KW-1185">Reference proteome</keyword>